<dbReference type="EMBL" id="KV467495">
    <property type="protein sequence ID" value="OCT56073.1"/>
    <property type="molecule type" value="Genomic_DNA"/>
</dbReference>
<protein>
    <submittedName>
        <fullName evidence="2">Uncharacterized protein</fullName>
    </submittedName>
</protein>
<evidence type="ECO:0000256" key="1">
    <source>
        <dbReference type="SAM" id="MobiDB-lite"/>
    </source>
</evidence>
<accession>A0A974GZ18</accession>
<name>A0A974GZ18_XENLA</name>
<feature type="compositionally biased region" description="Polar residues" evidence="1">
    <location>
        <begin position="1"/>
        <end position="10"/>
    </location>
</feature>
<dbReference type="Proteomes" id="UP000694892">
    <property type="component" value="Unassembled WGS sequence"/>
</dbReference>
<gene>
    <name evidence="2" type="ORF">XELAEV_18002639mg</name>
</gene>
<sequence>MLRYQFQSRANPARRPRQPGGPRGRLRVRSNVHARKCASVRMRRSAFSRKLPVPAEERRDRTRGRRQSRHVPTLLVPALISSLDLEHDTTPW</sequence>
<evidence type="ECO:0000313" key="2">
    <source>
        <dbReference type="EMBL" id="OCT56073.1"/>
    </source>
</evidence>
<organism evidence="2">
    <name type="scientific">Xenopus laevis</name>
    <name type="common">African clawed frog</name>
    <dbReference type="NCBI Taxonomy" id="8355"/>
    <lineage>
        <taxon>Eukaryota</taxon>
        <taxon>Metazoa</taxon>
        <taxon>Chordata</taxon>
        <taxon>Craniata</taxon>
        <taxon>Vertebrata</taxon>
        <taxon>Euteleostomi</taxon>
        <taxon>Amphibia</taxon>
        <taxon>Batrachia</taxon>
        <taxon>Anura</taxon>
        <taxon>Pipoidea</taxon>
        <taxon>Pipidae</taxon>
        <taxon>Xenopodinae</taxon>
        <taxon>Xenopus</taxon>
        <taxon>Xenopus</taxon>
    </lineage>
</organism>
<reference evidence="2" key="1">
    <citation type="submission" date="2016-05" db="EMBL/GenBank/DDBJ databases">
        <title>WGS assembly of Xenopus laevis.</title>
        <authorList>
            <person name="Session A."/>
            <person name="Uno Y."/>
            <person name="Kwon T."/>
            <person name="Chapman J."/>
            <person name="Toyoda A."/>
            <person name="Takahashi S."/>
            <person name="Fukui A."/>
            <person name="Hikosaka A."/>
            <person name="Putnam N."/>
            <person name="Stites J."/>
            <person name="Van Heeringen S."/>
            <person name="Quigley I."/>
            <person name="Heinz S."/>
            <person name="Hellsten U."/>
            <person name="Lyons J."/>
            <person name="Suzuki A."/>
            <person name="Kondo M."/>
            <person name="Ogino H."/>
            <person name="Ochi H."/>
            <person name="Bogdanovic O."/>
            <person name="Lister R."/>
            <person name="Georgiou G."/>
            <person name="Paranjpe S."/>
            <person name="Van Kruijsbergen I."/>
            <person name="Mozaffari S."/>
            <person name="Shu S."/>
            <person name="Schmutz J."/>
            <person name="Jenkins J."/>
            <person name="Grimwood J."/>
            <person name="Carlson J."/>
            <person name="Mitros T."/>
            <person name="Simakov O."/>
            <person name="Heald R."/>
            <person name="Miller K."/>
            <person name="Haudenschild C."/>
            <person name="Kuroki Y."/>
            <person name="Tanaka T."/>
            <person name="Michiue T."/>
            <person name="Watanabe M."/>
            <person name="Kinoshita T."/>
            <person name="Ohta Y."/>
            <person name="Mawaribuchi S."/>
            <person name="Suzuki Y."/>
            <person name="Haramoto Y."/>
            <person name="Yamamoto T."/>
            <person name="Takagi C."/>
            <person name="Kitzman J."/>
            <person name="Shendure J."/>
            <person name="Nakayama T."/>
            <person name="Izutsu Y."/>
            <person name="Robert J."/>
            <person name="Dichmann D."/>
            <person name="Flajnik M."/>
            <person name="Houston D."/>
            <person name="Marcotte E."/>
            <person name="Wallingford J."/>
            <person name="Ito Y."/>
            <person name="Asashima M."/>
            <person name="Ueno N."/>
            <person name="Matsuda Y."/>
            <person name="Jan Veenstra G."/>
            <person name="Fujiyama A."/>
            <person name="Harland R."/>
            <person name="Taira M."/>
            <person name="Rokhsar D.S."/>
        </authorList>
    </citation>
    <scope>NUCLEOTIDE SEQUENCE</scope>
    <source>
        <strain evidence="2">J</strain>
        <tissue evidence="2">Blood</tissue>
    </source>
</reference>
<feature type="region of interest" description="Disordered" evidence="1">
    <location>
        <begin position="1"/>
        <end position="27"/>
    </location>
</feature>
<proteinExistence type="predicted"/>
<dbReference type="AlphaFoldDB" id="A0A974GZ18"/>
<feature type="region of interest" description="Disordered" evidence="1">
    <location>
        <begin position="41"/>
        <end position="70"/>
    </location>
</feature>